<name>A0A0A9BE38_ARUDO</name>
<accession>A0A0A9BE38</accession>
<dbReference type="EMBL" id="GBRH01235666">
    <property type="protein sequence ID" value="JAD62229.1"/>
    <property type="molecule type" value="Transcribed_RNA"/>
</dbReference>
<evidence type="ECO:0000313" key="1">
    <source>
        <dbReference type="EMBL" id="JAD62229.1"/>
    </source>
</evidence>
<sequence>MSDKALQKSQKHFQARIRKRMPKLRLKNIYDDSLKQREGQNGLKRSSNVVQGACKVPQIPSAQWSQFCCQHSDPLYPNIMKVRTTLNVLNEYLVDPNK</sequence>
<reference evidence="1" key="2">
    <citation type="journal article" date="2015" name="Data Brief">
        <title>Shoot transcriptome of the giant reed, Arundo donax.</title>
        <authorList>
            <person name="Barrero R.A."/>
            <person name="Guerrero F.D."/>
            <person name="Moolhuijzen P."/>
            <person name="Goolsby J.A."/>
            <person name="Tidwell J."/>
            <person name="Bellgard S.E."/>
            <person name="Bellgard M.I."/>
        </authorList>
    </citation>
    <scope>NUCLEOTIDE SEQUENCE</scope>
    <source>
        <tissue evidence="1">Shoot tissue taken approximately 20 cm above the soil surface</tissue>
    </source>
</reference>
<protein>
    <submittedName>
        <fullName evidence="1">Uncharacterized protein</fullName>
    </submittedName>
</protein>
<dbReference type="AlphaFoldDB" id="A0A0A9BE38"/>
<reference evidence="1" key="1">
    <citation type="submission" date="2014-09" db="EMBL/GenBank/DDBJ databases">
        <authorList>
            <person name="Magalhaes I.L.F."/>
            <person name="Oliveira U."/>
            <person name="Santos F.R."/>
            <person name="Vidigal T.H.D.A."/>
            <person name="Brescovit A.D."/>
            <person name="Santos A.J."/>
        </authorList>
    </citation>
    <scope>NUCLEOTIDE SEQUENCE</scope>
    <source>
        <tissue evidence="1">Shoot tissue taken approximately 20 cm above the soil surface</tissue>
    </source>
</reference>
<organism evidence="1">
    <name type="scientific">Arundo donax</name>
    <name type="common">Giant reed</name>
    <name type="synonym">Donax arundinaceus</name>
    <dbReference type="NCBI Taxonomy" id="35708"/>
    <lineage>
        <taxon>Eukaryota</taxon>
        <taxon>Viridiplantae</taxon>
        <taxon>Streptophyta</taxon>
        <taxon>Embryophyta</taxon>
        <taxon>Tracheophyta</taxon>
        <taxon>Spermatophyta</taxon>
        <taxon>Magnoliopsida</taxon>
        <taxon>Liliopsida</taxon>
        <taxon>Poales</taxon>
        <taxon>Poaceae</taxon>
        <taxon>PACMAD clade</taxon>
        <taxon>Arundinoideae</taxon>
        <taxon>Arundineae</taxon>
        <taxon>Arundo</taxon>
    </lineage>
</organism>
<proteinExistence type="predicted"/>